<dbReference type="Gene3D" id="3.30.450.60">
    <property type="match status" value="1"/>
</dbReference>
<dbReference type="InterPro" id="IPR022775">
    <property type="entry name" value="AP_mu_sigma_su"/>
</dbReference>
<proteinExistence type="inferred from homology"/>
<comment type="caution">
    <text evidence="16">The sequence shown here is derived from an EMBL/GenBank/DDBJ whole genome shotgun (WGS) entry which is preliminary data.</text>
</comment>
<keyword evidence="6 12" id="KW-0931">ER-Golgi transport</keyword>
<evidence type="ECO:0000259" key="14">
    <source>
        <dbReference type="Pfam" id="PF01217"/>
    </source>
</evidence>
<evidence type="ECO:0000256" key="6">
    <source>
        <dbReference type="ARBA" id="ARBA00022892"/>
    </source>
</evidence>
<evidence type="ECO:0000313" key="18">
    <source>
        <dbReference type="Proteomes" id="UP000784919"/>
    </source>
</evidence>
<dbReference type="CDD" id="cd14829">
    <property type="entry name" value="Zeta-COP"/>
    <property type="match status" value="1"/>
</dbReference>
<name>A0A9P7MVN6_9HYPO</name>
<reference evidence="16 17" key="1">
    <citation type="journal article" date="2020" name="bioRxiv">
        <title>Whole genome comparisons of ergot fungi reveals the divergence and evolution of species within the genus Claviceps are the result of varying mechanisms driving genome evolution and host range expansion.</title>
        <authorList>
            <person name="Wyka S.A."/>
            <person name="Mondo S.J."/>
            <person name="Liu M."/>
            <person name="Dettman J."/>
            <person name="Nalam V."/>
            <person name="Broders K.D."/>
        </authorList>
    </citation>
    <scope>NUCLEOTIDE SEQUENCE</scope>
    <source>
        <strain evidence="16">CCC 1102</strain>
        <strain evidence="15 17">LM583</strain>
    </source>
</reference>
<accession>A0A9P7MVN6</accession>
<evidence type="ECO:0000313" key="17">
    <source>
        <dbReference type="Proteomes" id="UP000742024"/>
    </source>
</evidence>
<dbReference type="FunFam" id="3.30.450.60:FF:000013">
    <property type="entry name" value="Coatomer subunit zeta"/>
    <property type="match status" value="1"/>
</dbReference>
<dbReference type="EMBL" id="SRPR01000187">
    <property type="protein sequence ID" value="KAG5956950.1"/>
    <property type="molecule type" value="Genomic_DNA"/>
</dbReference>
<keyword evidence="8 12" id="KW-0333">Golgi apparatus</keyword>
<evidence type="ECO:0000313" key="15">
    <source>
        <dbReference type="EMBL" id="KAG5956950.1"/>
    </source>
</evidence>
<keyword evidence="9 12" id="KW-0472">Membrane</keyword>
<comment type="function">
    <text evidence="11">The coatomer is a cytosolic protein complex that binds to dilysine motifs and reversibly associates with Golgi non-clathrin-coated vesicles, which further mediate biosynthetic protein transport from the ER, via the Golgi up to the trans Golgi network. Coatomer complex is required for budding from Golgi membranes, and is essential for the retrograde Golgi-to-ER transport of dilysine-tagged proteins. The zeta subunit may be involved in regulating the coat assembly and, hence, the rate of biosynthetic protein transport due to its association-dissociation properties with the coatomer complex.</text>
</comment>
<evidence type="ECO:0000256" key="4">
    <source>
        <dbReference type="ARBA" id="ARBA00022448"/>
    </source>
</evidence>
<comment type="subcellular location">
    <subcellularLocation>
        <location evidence="12">Cytoplasm</location>
    </subcellularLocation>
    <subcellularLocation>
        <location evidence="1 12">Golgi apparatus membrane</location>
        <topology evidence="1 12">Peripheral membrane protein</topology>
        <orientation evidence="1 12">Cytoplasmic side</orientation>
    </subcellularLocation>
    <subcellularLocation>
        <location evidence="12">Cytoplasmic vesicle</location>
        <location evidence="12">COPI-coated vesicle membrane</location>
        <topology evidence="12">Peripheral membrane protein</topology>
        <orientation evidence="12">Cytoplasmic side</orientation>
    </subcellularLocation>
</comment>
<dbReference type="Proteomes" id="UP000784919">
    <property type="component" value="Unassembled WGS sequence"/>
</dbReference>
<feature type="region of interest" description="Disordered" evidence="13">
    <location>
        <begin position="1"/>
        <end position="45"/>
    </location>
</feature>
<evidence type="ECO:0000313" key="16">
    <source>
        <dbReference type="EMBL" id="KAG5971097.1"/>
    </source>
</evidence>
<evidence type="ECO:0000256" key="2">
    <source>
        <dbReference type="ARBA" id="ARBA00006972"/>
    </source>
</evidence>
<evidence type="ECO:0000256" key="13">
    <source>
        <dbReference type="SAM" id="MobiDB-lite"/>
    </source>
</evidence>
<keyword evidence="10 12" id="KW-0968">Cytoplasmic vesicle</keyword>
<organism evidence="16 18">
    <name type="scientific">Claviceps arundinis</name>
    <dbReference type="NCBI Taxonomy" id="1623583"/>
    <lineage>
        <taxon>Eukaryota</taxon>
        <taxon>Fungi</taxon>
        <taxon>Dikarya</taxon>
        <taxon>Ascomycota</taxon>
        <taxon>Pezizomycotina</taxon>
        <taxon>Sordariomycetes</taxon>
        <taxon>Hypocreomycetidae</taxon>
        <taxon>Hypocreales</taxon>
        <taxon>Clavicipitaceae</taxon>
        <taxon>Claviceps</taxon>
    </lineage>
</organism>
<protein>
    <recommendedName>
        <fullName evidence="12">Coatomer subunit zeta</fullName>
    </recommendedName>
</protein>
<comment type="subunit">
    <text evidence="3 12">Oligomeric complex that consists of at least the alpha, beta, beta', gamma, delta, epsilon and zeta subunits.</text>
</comment>
<dbReference type="EMBL" id="SRPS01000063">
    <property type="protein sequence ID" value="KAG5971097.1"/>
    <property type="molecule type" value="Genomic_DNA"/>
</dbReference>
<dbReference type="Proteomes" id="UP000742024">
    <property type="component" value="Unassembled WGS sequence"/>
</dbReference>
<feature type="domain" description="AP complex mu/sigma subunit" evidence="14">
    <location>
        <begin position="95"/>
        <end position="209"/>
    </location>
</feature>
<dbReference type="GO" id="GO:0000139">
    <property type="term" value="C:Golgi membrane"/>
    <property type="evidence" value="ECO:0007669"/>
    <property type="project" value="UniProtKB-SubCell"/>
</dbReference>
<dbReference type="GO" id="GO:0030126">
    <property type="term" value="C:COPI vesicle coat"/>
    <property type="evidence" value="ECO:0007669"/>
    <property type="project" value="UniProtKB-UniRule"/>
</dbReference>
<sequence>MQRVSLLHPWLPSGDQTAGQSMSTRRESRLERRRPTYGQTIATSPPTMSPGMTLFSVQAVLILGTEDGARILTKYYSSPHGAGSGAGGAGSTSPYADLKAQKAFEKGLIEKTAKQTGDIILYDNRIVLYKLESDVMIYVVGSLDENEILLYNAVLAIRDSLHLVFKQSVDKRTIIENYDLVSLAIDEIVDDGIILETDPTIIVQRVSKAPTQDVPIGRIDLSEQGVNNLAQLGKSKLADWLRQGL</sequence>
<dbReference type="GO" id="GO:0006886">
    <property type="term" value="P:intracellular protein transport"/>
    <property type="evidence" value="ECO:0007669"/>
    <property type="project" value="TreeGrafter"/>
</dbReference>
<keyword evidence="4 12" id="KW-0813">Transport</keyword>
<evidence type="ECO:0000256" key="7">
    <source>
        <dbReference type="ARBA" id="ARBA00022927"/>
    </source>
</evidence>
<keyword evidence="7 12" id="KW-0653">Protein transport</keyword>
<feature type="compositionally biased region" description="Polar residues" evidence="13">
    <location>
        <begin position="14"/>
        <end position="23"/>
    </location>
</feature>
<comment type="similarity">
    <text evidence="2 12">Belongs to the adaptor complexes small subunit family.</text>
</comment>
<feature type="compositionally biased region" description="Basic and acidic residues" evidence="13">
    <location>
        <begin position="24"/>
        <end position="34"/>
    </location>
</feature>
<dbReference type="Pfam" id="PF01217">
    <property type="entry name" value="Clat_adaptor_s"/>
    <property type="match status" value="1"/>
</dbReference>
<dbReference type="GO" id="GO:0006891">
    <property type="term" value="P:intra-Golgi vesicle-mediated transport"/>
    <property type="evidence" value="ECO:0007669"/>
    <property type="project" value="TreeGrafter"/>
</dbReference>
<dbReference type="InterPro" id="IPR039652">
    <property type="entry name" value="Coatomer_zeta"/>
</dbReference>
<evidence type="ECO:0000256" key="10">
    <source>
        <dbReference type="ARBA" id="ARBA00023329"/>
    </source>
</evidence>
<evidence type="ECO:0000256" key="12">
    <source>
        <dbReference type="RuleBase" id="RU366053"/>
    </source>
</evidence>
<evidence type="ECO:0000256" key="5">
    <source>
        <dbReference type="ARBA" id="ARBA00022490"/>
    </source>
</evidence>
<dbReference type="GO" id="GO:0006890">
    <property type="term" value="P:retrograde vesicle-mediated transport, Golgi to endoplasmic reticulum"/>
    <property type="evidence" value="ECO:0007669"/>
    <property type="project" value="UniProtKB-UniRule"/>
</dbReference>
<dbReference type="OrthoDB" id="10249988at2759"/>
<dbReference type="AlphaFoldDB" id="A0A9P7MVN6"/>
<evidence type="ECO:0000256" key="3">
    <source>
        <dbReference type="ARBA" id="ARBA00011775"/>
    </source>
</evidence>
<dbReference type="PANTHER" id="PTHR11043:SF0">
    <property type="entry name" value="COATOMER SUBUNIT ZETA"/>
    <property type="match status" value="1"/>
</dbReference>
<keyword evidence="17" id="KW-1185">Reference proteome</keyword>
<evidence type="ECO:0000256" key="9">
    <source>
        <dbReference type="ARBA" id="ARBA00023136"/>
    </source>
</evidence>
<evidence type="ECO:0000256" key="1">
    <source>
        <dbReference type="ARBA" id="ARBA00004255"/>
    </source>
</evidence>
<evidence type="ECO:0000256" key="8">
    <source>
        <dbReference type="ARBA" id="ARBA00023034"/>
    </source>
</evidence>
<dbReference type="SUPFAM" id="SSF64356">
    <property type="entry name" value="SNARE-like"/>
    <property type="match status" value="1"/>
</dbReference>
<keyword evidence="5 12" id="KW-0963">Cytoplasm</keyword>
<gene>
    <name evidence="16" type="ORF">E4U56_007068</name>
    <name evidence="15" type="ORF">E4U57_002146</name>
</gene>
<evidence type="ECO:0000256" key="11">
    <source>
        <dbReference type="ARBA" id="ARBA00045555"/>
    </source>
</evidence>
<dbReference type="PANTHER" id="PTHR11043">
    <property type="entry name" value="ZETA-COAT PROTEIN"/>
    <property type="match status" value="1"/>
</dbReference>
<dbReference type="InterPro" id="IPR011012">
    <property type="entry name" value="Longin-like_dom_sf"/>
</dbReference>